<protein>
    <recommendedName>
        <fullName evidence="3">Ras-GEF domain-containing protein</fullName>
    </recommendedName>
</protein>
<dbReference type="EMBL" id="JAAEJV010000011">
    <property type="protein sequence ID" value="MBF5059088.1"/>
    <property type="molecule type" value="Genomic_DNA"/>
</dbReference>
<dbReference type="RefSeq" id="WP_194847389.1">
    <property type="nucleotide sequence ID" value="NZ_JAAEJV010000011.1"/>
</dbReference>
<accession>A0ABS0AY74</accession>
<dbReference type="Proteomes" id="UP001194714">
    <property type="component" value="Unassembled WGS sequence"/>
</dbReference>
<evidence type="ECO:0000313" key="1">
    <source>
        <dbReference type="EMBL" id="MBF5059088.1"/>
    </source>
</evidence>
<evidence type="ECO:0008006" key="3">
    <source>
        <dbReference type="Google" id="ProtNLM"/>
    </source>
</evidence>
<evidence type="ECO:0000313" key="2">
    <source>
        <dbReference type="Proteomes" id="UP001194714"/>
    </source>
</evidence>
<gene>
    <name evidence="1" type="ORF">NEPTK9_000593</name>
</gene>
<name>A0ABS0AY74_9BACT</name>
<dbReference type="SUPFAM" id="SSF48371">
    <property type="entry name" value="ARM repeat"/>
    <property type="match status" value="1"/>
</dbReference>
<comment type="caution">
    <text evidence="1">The sequence shown here is derived from an EMBL/GenBank/DDBJ whole genome shotgun (WGS) entry which is preliminary data.</text>
</comment>
<dbReference type="InterPro" id="IPR016024">
    <property type="entry name" value="ARM-type_fold"/>
</dbReference>
<proteinExistence type="predicted"/>
<organism evidence="1 2">
    <name type="scientific">Candidatus Neptunichlamydia vexilliferae</name>
    <dbReference type="NCBI Taxonomy" id="1651774"/>
    <lineage>
        <taxon>Bacteria</taxon>
        <taxon>Pseudomonadati</taxon>
        <taxon>Chlamydiota</taxon>
        <taxon>Chlamydiia</taxon>
        <taxon>Parachlamydiales</taxon>
        <taxon>Simkaniaceae</taxon>
        <taxon>Candidatus Neptunichlamydia</taxon>
    </lineage>
</organism>
<reference evidence="1 2" key="1">
    <citation type="submission" date="2020-01" db="EMBL/GenBank/DDBJ databases">
        <title>Draft genome sequence of Cand. Neptunochlamydia vexilliferae K9.</title>
        <authorList>
            <person name="Schulz F."/>
            <person name="Koestlbacher S."/>
            <person name="Wascher F."/>
            <person name="Pizzetti I."/>
            <person name="Horn M."/>
        </authorList>
    </citation>
    <scope>NUCLEOTIDE SEQUENCE [LARGE SCALE GENOMIC DNA]</scope>
    <source>
        <strain evidence="1 2">K9</strain>
    </source>
</reference>
<sequence>MSATSDLTSPRPSILTTGGFSKHLEIQTKDSQGRKIRLYELTKVDEKTTQAAKTAIKKTVETKKRIYDGNLETFGKDIKKMPYLLREGNNLKLLSKTDADKARENYGIKVDNNVLKLLKNHQFNTDQEFIELYNKASDKDKELLFPLFNLMLTTFLTERPAPRVEEIKTVTLFATCKDDRIRKAGLDVMMSQFESSNFINEHYGYGLKYYLDHLPKEFLAKNPYRLLKIFDKLSLQLGTFLDTGKHVNSALEPILSALVSVSRAMLRSDLKVISKDTKDDFYKRLKTFYNKEEYDKRITSLSKDRNYLLQFEALWPLQNLVRIDSSEHKAVTTARKVGHGLYAIRKFLGGPVKAGVKLYQQGELPDDAMIDDLKAAYKHGKKAFGIKDIPRPWADMLEVTEEKLIDPKVSADTLDIVYNLVKEDYKKIRNHFNEWITKSSQKIVGQETVNLEEGKEFAFGFAGQLSDVAMDHHSLDVRLKAIKILGAIFNQKKQAKDVRIFILTTLQNIIDTKSSSKECIPAAKDLIKQLYERKANLKDATLLRTSKYPCLPLLQGNPLLLSAALNKLKEAAVNNETLTLELTVGHIKNIRHKLVTGSNIKFKDRKSFTKDEIENYSKAAGYLLDKMDQEDRSQVVIVGEKTNIDIDEIRSTGPVEIG</sequence>
<keyword evidence="2" id="KW-1185">Reference proteome</keyword>